<organism evidence="7 8">
    <name type="scientific">Sphingomonas sabuli</name>
    <dbReference type="NCBI Taxonomy" id="2764186"/>
    <lineage>
        <taxon>Bacteria</taxon>
        <taxon>Pseudomonadati</taxon>
        <taxon>Pseudomonadota</taxon>
        <taxon>Alphaproteobacteria</taxon>
        <taxon>Sphingomonadales</taxon>
        <taxon>Sphingomonadaceae</taxon>
        <taxon>Sphingomonas</taxon>
    </lineage>
</organism>
<feature type="domain" description="Beta-lactamase class A catalytic" evidence="6">
    <location>
        <begin position="76"/>
        <end position="334"/>
    </location>
</feature>
<evidence type="ECO:0000256" key="2">
    <source>
        <dbReference type="ARBA" id="ARBA00009009"/>
    </source>
</evidence>
<dbReference type="InterPro" id="IPR012338">
    <property type="entry name" value="Beta-lactam/transpept-like"/>
</dbReference>
<dbReference type="RefSeq" id="WP_187479035.1">
    <property type="nucleotide sequence ID" value="NZ_CP060697.1"/>
</dbReference>
<keyword evidence="5" id="KW-0732">Signal</keyword>
<protein>
    <recommendedName>
        <fullName evidence="3">beta-lactamase</fullName>
        <ecNumber evidence="3">3.5.2.6</ecNumber>
    </recommendedName>
</protein>
<dbReference type="Gene3D" id="3.40.710.10">
    <property type="entry name" value="DD-peptidase/beta-lactamase superfamily"/>
    <property type="match status" value="1"/>
</dbReference>
<gene>
    <name evidence="7" type="primary">bla</name>
    <name evidence="7" type="ORF">H8M03_08535</name>
</gene>
<name>A0A7G9L0D1_9SPHN</name>
<evidence type="ECO:0000256" key="1">
    <source>
        <dbReference type="ARBA" id="ARBA00001526"/>
    </source>
</evidence>
<reference evidence="7 8" key="1">
    <citation type="submission" date="2020-08" db="EMBL/GenBank/DDBJ databases">
        <title>Sphingomonas sp. sand1-3 16S ribosomal RNA gene Genome sequencing and assembly.</title>
        <authorList>
            <person name="Kang M."/>
        </authorList>
    </citation>
    <scope>NUCLEOTIDE SEQUENCE [LARGE SCALE GENOMIC DNA]</scope>
    <source>
        <strain evidence="8">sand1-3</strain>
    </source>
</reference>
<evidence type="ECO:0000256" key="5">
    <source>
        <dbReference type="SAM" id="SignalP"/>
    </source>
</evidence>
<evidence type="ECO:0000313" key="7">
    <source>
        <dbReference type="EMBL" id="QNM82080.1"/>
    </source>
</evidence>
<keyword evidence="8" id="KW-1185">Reference proteome</keyword>
<evidence type="ECO:0000256" key="3">
    <source>
        <dbReference type="ARBA" id="ARBA00012865"/>
    </source>
</evidence>
<dbReference type="EC" id="3.5.2.6" evidence="3"/>
<dbReference type="GO" id="GO:0008800">
    <property type="term" value="F:beta-lactamase activity"/>
    <property type="evidence" value="ECO:0007669"/>
    <property type="project" value="UniProtKB-EC"/>
</dbReference>
<evidence type="ECO:0000259" key="6">
    <source>
        <dbReference type="Pfam" id="PF13354"/>
    </source>
</evidence>
<feature type="chain" id="PRO_5028888795" description="beta-lactamase" evidence="5">
    <location>
        <begin position="23"/>
        <end position="368"/>
    </location>
</feature>
<dbReference type="Pfam" id="PF13354">
    <property type="entry name" value="Beta-lactamase2"/>
    <property type="match status" value="1"/>
</dbReference>
<dbReference type="InterPro" id="IPR000871">
    <property type="entry name" value="Beta-lactam_class-A"/>
</dbReference>
<dbReference type="SUPFAM" id="SSF56601">
    <property type="entry name" value="beta-lactamase/transpeptidase-like"/>
    <property type="match status" value="1"/>
</dbReference>
<dbReference type="Proteomes" id="UP000515861">
    <property type="component" value="Chromosome"/>
</dbReference>
<proteinExistence type="inferred from homology"/>
<sequence length="368" mass="39388">MTSFWRRFGLALALAGLTQAGAAAIKSANAPQPAQTVPAKAAKAKPKPASAPRPAAPAYLRDRIDALGKAFNGQVGIAVQSVEGGWQTGWKEDALYPQQSVSKMWVAITALDKVDQGRIRLSDKVNMDKSDLTVFHQPIRTRILNGGYTTSLENLMKLAITTSDNTANDRLMRAAGGPQAVRAMIASKKLGSIRFYDGERALQSRIAGLIWSQSYAIGSAFFEARNALPMTVRRAAFNKYIDDPYDGAAPAAIVSALARLKRGELLSPSSTTHLLNVMGNTRTGANRLKGGLAPGWSLSHKTGTGQELGGVQAGYNDIGVLTAPDGKAYAVAVMIKRTSTPLPVRMKMMNEVVRAVIQQHEMTKTGAR</sequence>
<dbReference type="GO" id="GO:0046677">
    <property type="term" value="P:response to antibiotic"/>
    <property type="evidence" value="ECO:0007669"/>
    <property type="project" value="InterPro"/>
</dbReference>
<dbReference type="NCBIfam" id="NF033103">
    <property type="entry name" value="bla_class_A"/>
    <property type="match status" value="1"/>
</dbReference>
<accession>A0A7G9L0D1</accession>
<dbReference type="GO" id="GO:0030655">
    <property type="term" value="P:beta-lactam antibiotic catabolic process"/>
    <property type="evidence" value="ECO:0007669"/>
    <property type="project" value="InterPro"/>
</dbReference>
<dbReference type="EMBL" id="CP060697">
    <property type="protein sequence ID" value="QNM82080.1"/>
    <property type="molecule type" value="Genomic_DNA"/>
</dbReference>
<feature type="compositionally biased region" description="Low complexity" evidence="4">
    <location>
        <begin position="28"/>
        <end position="48"/>
    </location>
</feature>
<evidence type="ECO:0000313" key="8">
    <source>
        <dbReference type="Proteomes" id="UP000515861"/>
    </source>
</evidence>
<feature type="signal peptide" evidence="5">
    <location>
        <begin position="1"/>
        <end position="22"/>
    </location>
</feature>
<dbReference type="PANTHER" id="PTHR35333:SF3">
    <property type="entry name" value="BETA-LACTAMASE-TYPE TRANSPEPTIDASE FOLD CONTAINING PROTEIN"/>
    <property type="match status" value="1"/>
</dbReference>
<dbReference type="AlphaFoldDB" id="A0A7G9L0D1"/>
<dbReference type="InterPro" id="IPR045155">
    <property type="entry name" value="Beta-lactam_cat"/>
</dbReference>
<dbReference type="KEGG" id="ssau:H8M03_08535"/>
<comment type="similarity">
    <text evidence="2">Belongs to the class-A beta-lactamase family.</text>
</comment>
<feature type="region of interest" description="Disordered" evidence="4">
    <location>
        <begin position="28"/>
        <end position="55"/>
    </location>
</feature>
<comment type="catalytic activity">
    <reaction evidence="1">
        <text>a beta-lactam + H2O = a substituted beta-amino acid</text>
        <dbReference type="Rhea" id="RHEA:20401"/>
        <dbReference type="ChEBI" id="CHEBI:15377"/>
        <dbReference type="ChEBI" id="CHEBI:35627"/>
        <dbReference type="ChEBI" id="CHEBI:140347"/>
        <dbReference type="EC" id="3.5.2.6"/>
    </reaction>
</comment>
<evidence type="ECO:0000256" key="4">
    <source>
        <dbReference type="SAM" id="MobiDB-lite"/>
    </source>
</evidence>
<dbReference type="PANTHER" id="PTHR35333">
    <property type="entry name" value="BETA-LACTAMASE"/>
    <property type="match status" value="1"/>
</dbReference>